<name>A0AAP0D3F1_9ASTR</name>
<dbReference type="AlphaFoldDB" id="A0AAP0D3F1"/>
<proteinExistence type="inferred from homology"/>
<feature type="compositionally biased region" description="Polar residues" evidence="5">
    <location>
        <begin position="1"/>
        <end position="21"/>
    </location>
</feature>
<keyword evidence="2" id="KW-0378">Hydrolase</keyword>
<evidence type="ECO:0000256" key="1">
    <source>
        <dbReference type="ARBA" id="ARBA00008668"/>
    </source>
</evidence>
<dbReference type="PANTHER" id="PTHR46020">
    <property type="entry name" value="OSJNBB0059K02.9 PROTEIN"/>
    <property type="match status" value="1"/>
</dbReference>
<dbReference type="InterPro" id="IPR001087">
    <property type="entry name" value="GDSL"/>
</dbReference>
<evidence type="ECO:0008006" key="8">
    <source>
        <dbReference type="Google" id="ProtNLM"/>
    </source>
</evidence>
<sequence>MNTKTTLHMSQQSTTTTTRPNLKSKPTHTHWSSLDSLAMEPQTSLALFCLMTSITAVICDKTVSVGTRPHHRRHNLKLFVFGDSYVDTGNWPKSYGGSWQQPYGSTFPGNPSGRFSDGRVLTDYIAGILGTKSPVTYRGWKSGEKKSIKYGMNFAYGGTGVFDTMVNQPNMTTQIDFFRQFVDQQKQDQQLNSSSIAIISLAGNDYATYFTSNHTLQDLQDLTKSMMDQLVYNVKRIYELGVRKIGITAMEPLGCLPQFTVSSSYQNCSETENSLAEFHNQMLVENVKKLNNESDDKSVFVIIDLYKAFSSSLNLQQNISTGSSKMESGLLKPCCQGVTKEYSCGNIEEGTKVMKYSVCPNPNDSFFWDMIHPSQQGWLAVSSHLRSSLLQLV</sequence>
<evidence type="ECO:0000256" key="5">
    <source>
        <dbReference type="SAM" id="MobiDB-lite"/>
    </source>
</evidence>
<dbReference type="EMBL" id="JBCNJP010000018">
    <property type="protein sequence ID" value="KAK9064028.1"/>
    <property type="molecule type" value="Genomic_DNA"/>
</dbReference>
<dbReference type="Proteomes" id="UP001408789">
    <property type="component" value="Unassembled WGS sequence"/>
</dbReference>
<keyword evidence="3" id="KW-0442">Lipid degradation</keyword>
<keyword evidence="4" id="KW-0443">Lipid metabolism</keyword>
<evidence type="ECO:0000256" key="4">
    <source>
        <dbReference type="ARBA" id="ARBA00023098"/>
    </source>
</evidence>
<reference evidence="6 7" key="1">
    <citation type="submission" date="2024-04" db="EMBL/GenBank/DDBJ databases">
        <title>The reference genome of an endangered Asteraceae, Deinandra increscens subsp. villosa, native to the Central Coast of California.</title>
        <authorList>
            <person name="Guilliams M."/>
            <person name="Hasenstab-Lehman K."/>
            <person name="Meyer R."/>
            <person name="Mcevoy S."/>
        </authorList>
    </citation>
    <scope>NUCLEOTIDE SEQUENCE [LARGE SCALE GENOMIC DNA]</scope>
    <source>
        <tissue evidence="6">Leaf</tissue>
    </source>
</reference>
<gene>
    <name evidence="6" type="ORF">SSX86_017900</name>
</gene>
<dbReference type="InterPro" id="IPR036514">
    <property type="entry name" value="SGNH_hydro_sf"/>
</dbReference>
<dbReference type="GO" id="GO:0016788">
    <property type="term" value="F:hydrolase activity, acting on ester bonds"/>
    <property type="evidence" value="ECO:0007669"/>
    <property type="project" value="InterPro"/>
</dbReference>
<comment type="similarity">
    <text evidence="1">Belongs to the 'GDSL' lipolytic enzyme family.</text>
</comment>
<dbReference type="Gene3D" id="3.40.50.1110">
    <property type="entry name" value="SGNH hydrolase"/>
    <property type="match status" value="1"/>
</dbReference>
<organism evidence="6 7">
    <name type="scientific">Deinandra increscens subsp. villosa</name>
    <dbReference type="NCBI Taxonomy" id="3103831"/>
    <lineage>
        <taxon>Eukaryota</taxon>
        <taxon>Viridiplantae</taxon>
        <taxon>Streptophyta</taxon>
        <taxon>Embryophyta</taxon>
        <taxon>Tracheophyta</taxon>
        <taxon>Spermatophyta</taxon>
        <taxon>Magnoliopsida</taxon>
        <taxon>eudicotyledons</taxon>
        <taxon>Gunneridae</taxon>
        <taxon>Pentapetalae</taxon>
        <taxon>asterids</taxon>
        <taxon>campanulids</taxon>
        <taxon>Asterales</taxon>
        <taxon>Asteraceae</taxon>
        <taxon>Asteroideae</taxon>
        <taxon>Heliantheae alliance</taxon>
        <taxon>Madieae</taxon>
        <taxon>Madiinae</taxon>
        <taxon>Deinandra</taxon>
    </lineage>
</organism>
<feature type="region of interest" description="Disordered" evidence="5">
    <location>
        <begin position="1"/>
        <end position="29"/>
    </location>
</feature>
<evidence type="ECO:0000313" key="6">
    <source>
        <dbReference type="EMBL" id="KAK9064028.1"/>
    </source>
</evidence>
<dbReference type="GO" id="GO:0016042">
    <property type="term" value="P:lipid catabolic process"/>
    <property type="evidence" value="ECO:0007669"/>
    <property type="project" value="UniProtKB-KW"/>
</dbReference>
<evidence type="ECO:0000256" key="3">
    <source>
        <dbReference type="ARBA" id="ARBA00022963"/>
    </source>
</evidence>
<keyword evidence="7" id="KW-1185">Reference proteome</keyword>
<dbReference type="PANTHER" id="PTHR46020:SF4">
    <property type="entry name" value="OS04G0650200 PROTEIN"/>
    <property type="match status" value="1"/>
</dbReference>
<protein>
    <recommendedName>
        <fullName evidence="8">GDSL esterase/lipase</fullName>
    </recommendedName>
</protein>
<dbReference type="Pfam" id="PF00657">
    <property type="entry name" value="Lipase_GDSL"/>
    <property type="match status" value="1"/>
</dbReference>
<dbReference type="SUPFAM" id="SSF52266">
    <property type="entry name" value="SGNH hydrolase"/>
    <property type="match status" value="1"/>
</dbReference>
<evidence type="ECO:0000313" key="7">
    <source>
        <dbReference type="Proteomes" id="UP001408789"/>
    </source>
</evidence>
<comment type="caution">
    <text evidence="6">The sequence shown here is derived from an EMBL/GenBank/DDBJ whole genome shotgun (WGS) entry which is preliminary data.</text>
</comment>
<evidence type="ECO:0000256" key="2">
    <source>
        <dbReference type="ARBA" id="ARBA00022801"/>
    </source>
</evidence>
<accession>A0AAP0D3F1</accession>